<sequence>MNTADEEETAMNTKGIAVVAAAVVAVVVAAVAMALTLGRDDEPGTDAHVHIDPITTADEVAVAVMAGIHTWTPAQQQSPWDAMHAISDQLTGQMADAATTRPDPDPAPGQWSAWARSGDRVIGAASLAGDQDPVPQDASEARRLVTVQQKVLHPDGATTPLERITATVELKRTGETWKVASYQYRSVGE</sequence>
<dbReference type="AlphaFoldDB" id="A0AAW5QCN5"/>
<protein>
    <recommendedName>
        <fullName evidence="4">Mce-associated membrane protein</fullName>
    </recommendedName>
</protein>
<organism evidence="2 3">
    <name type="scientific">Dietzia cinnamea</name>
    <dbReference type="NCBI Taxonomy" id="321318"/>
    <lineage>
        <taxon>Bacteria</taxon>
        <taxon>Bacillati</taxon>
        <taxon>Actinomycetota</taxon>
        <taxon>Actinomycetes</taxon>
        <taxon>Mycobacteriales</taxon>
        <taxon>Dietziaceae</taxon>
        <taxon>Dietzia</taxon>
    </lineage>
</organism>
<feature type="transmembrane region" description="Helical" evidence="1">
    <location>
        <begin position="15"/>
        <end position="37"/>
    </location>
</feature>
<keyword evidence="1" id="KW-0472">Membrane</keyword>
<comment type="caution">
    <text evidence="2">The sequence shown here is derived from an EMBL/GenBank/DDBJ whole genome shotgun (WGS) entry which is preliminary data.</text>
</comment>
<dbReference type="EMBL" id="JALXTC010000075">
    <property type="protein sequence ID" value="MCT2118748.1"/>
    <property type="molecule type" value="Genomic_DNA"/>
</dbReference>
<evidence type="ECO:0000256" key="1">
    <source>
        <dbReference type="SAM" id="Phobius"/>
    </source>
</evidence>
<keyword evidence="1" id="KW-0812">Transmembrane</keyword>
<evidence type="ECO:0008006" key="4">
    <source>
        <dbReference type="Google" id="ProtNLM"/>
    </source>
</evidence>
<accession>A0AAW5QCN5</accession>
<proteinExistence type="predicted"/>
<name>A0AAW5QCN5_9ACTN</name>
<keyword evidence="1" id="KW-1133">Transmembrane helix</keyword>
<dbReference type="Proteomes" id="UP001206890">
    <property type="component" value="Unassembled WGS sequence"/>
</dbReference>
<gene>
    <name evidence="2" type="ORF">M3D93_13490</name>
</gene>
<reference evidence="2" key="1">
    <citation type="submission" date="2022-04" db="EMBL/GenBank/DDBJ databases">
        <title>Human microbiome associated bacterial genomes.</title>
        <authorList>
            <person name="Sandstrom S."/>
            <person name="Salamzade R."/>
            <person name="Kalan L.R."/>
        </authorList>
    </citation>
    <scope>NUCLEOTIDE SEQUENCE</scope>
    <source>
        <strain evidence="2">P3-SID1762</strain>
    </source>
</reference>
<evidence type="ECO:0000313" key="3">
    <source>
        <dbReference type="Proteomes" id="UP001206890"/>
    </source>
</evidence>
<evidence type="ECO:0000313" key="2">
    <source>
        <dbReference type="EMBL" id="MCT2118748.1"/>
    </source>
</evidence>
<dbReference type="RefSeq" id="WP_259852073.1">
    <property type="nucleotide sequence ID" value="NZ_JALXRO010000055.1"/>
</dbReference>